<dbReference type="PANTHER" id="PTHR28008:SF1">
    <property type="entry name" value="DOMAIN PROTEIN, PUTATIVE (AFU_ORTHOLOGUE AFUA_3G10980)-RELATED"/>
    <property type="match status" value="1"/>
</dbReference>
<dbReference type="NCBIfam" id="NF037970">
    <property type="entry name" value="vanZ_1"/>
    <property type="match status" value="1"/>
</dbReference>
<name>A0A974XIZ9_9GAMM</name>
<dbReference type="InterPro" id="IPR006976">
    <property type="entry name" value="VanZ-like"/>
</dbReference>
<feature type="transmembrane region" description="Helical" evidence="1">
    <location>
        <begin position="91"/>
        <end position="108"/>
    </location>
</feature>
<feature type="domain" description="VanZ-like" evidence="2">
    <location>
        <begin position="25"/>
        <end position="107"/>
    </location>
</feature>
<keyword evidence="4" id="KW-1185">Reference proteome</keyword>
<protein>
    <submittedName>
        <fullName evidence="3">VanZ family protein</fullName>
    </submittedName>
</protein>
<gene>
    <name evidence="3" type="ORF">JYB88_13045</name>
</gene>
<dbReference type="RefSeq" id="WP_207320472.1">
    <property type="nucleotide sequence ID" value="NZ_CP071501.1"/>
</dbReference>
<evidence type="ECO:0000313" key="4">
    <source>
        <dbReference type="Proteomes" id="UP000663281"/>
    </source>
</evidence>
<dbReference type="EMBL" id="CP071504">
    <property type="protein sequence ID" value="QSX29159.1"/>
    <property type="molecule type" value="Genomic_DNA"/>
</dbReference>
<reference evidence="3 4" key="1">
    <citation type="submission" date="2021-03" db="EMBL/GenBank/DDBJ databases">
        <title>Novel species identification of genus Shewanella.</title>
        <authorList>
            <person name="Liu G."/>
            <person name="Zhang Q."/>
        </authorList>
    </citation>
    <scope>NUCLEOTIDE SEQUENCE [LARGE SCALE GENOMIC DNA]</scope>
    <source>
        <strain evidence="3 4">FJAT-53726</strain>
    </source>
</reference>
<keyword evidence="1" id="KW-1133">Transmembrane helix</keyword>
<evidence type="ECO:0000256" key="1">
    <source>
        <dbReference type="SAM" id="Phobius"/>
    </source>
</evidence>
<organism evidence="3 4">
    <name type="scientific">Shewanella cyperi</name>
    <dbReference type="NCBI Taxonomy" id="2814292"/>
    <lineage>
        <taxon>Bacteria</taxon>
        <taxon>Pseudomonadati</taxon>
        <taxon>Pseudomonadota</taxon>
        <taxon>Gammaproteobacteria</taxon>
        <taxon>Alteromonadales</taxon>
        <taxon>Shewanellaceae</taxon>
        <taxon>Shewanella</taxon>
    </lineage>
</organism>
<keyword evidence="1" id="KW-0472">Membrane</keyword>
<accession>A0A974XIZ9</accession>
<dbReference type="Pfam" id="PF04892">
    <property type="entry name" value="VanZ"/>
    <property type="match status" value="1"/>
</dbReference>
<dbReference type="KEGG" id="scyp:JYB88_13045"/>
<evidence type="ECO:0000259" key="2">
    <source>
        <dbReference type="Pfam" id="PF04892"/>
    </source>
</evidence>
<dbReference type="AlphaFoldDB" id="A0A974XIZ9"/>
<proteinExistence type="predicted"/>
<sequence>MNNSQTFFKWVLLLAVLVISYLVFSKPNYPQTIPNIDKVGHFGSFFLLAWLTQLAFRPNWPQLTLALGAYAGLIEAVQSRLPYRSASWGDMAADMAGVLAFYICLWLYQRYRRAAKLEQ</sequence>
<evidence type="ECO:0000313" key="3">
    <source>
        <dbReference type="EMBL" id="QSX29159.1"/>
    </source>
</evidence>
<keyword evidence="1" id="KW-0812">Transmembrane</keyword>
<feature type="transmembrane region" description="Helical" evidence="1">
    <location>
        <begin position="6"/>
        <end position="24"/>
    </location>
</feature>
<dbReference type="PANTHER" id="PTHR28008">
    <property type="entry name" value="DOMAIN PROTEIN, PUTATIVE (AFU_ORTHOLOGUE AFUA_3G10980)-RELATED"/>
    <property type="match status" value="1"/>
</dbReference>
<dbReference type="Proteomes" id="UP000663281">
    <property type="component" value="Chromosome"/>
</dbReference>